<dbReference type="AlphaFoldDB" id="A0A521FR50"/>
<dbReference type="SUPFAM" id="SSF52821">
    <property type="entry name" value="Rhodanese/Cell cycle control phosphatase"/>
    <property type="match status" value="1"/>
</dbReference>
<dbReference type="RefSeq" id="WP_142531093.1">
    <property type="nucleotide sequence ID" value="NZ_CBCSJO010000016.1"/>
</dbReference>
<feature type="chain" id="PRO_5021799913" description="Rhodanese domain-containing protein" evidence="1">
    <location>
        <begin position="26"/>
        <end position="148"/>
    </location>
</feature>
<accession>A0A521FR50</accession>
<protein>
    <recommendedName>
        <fullName evidence="4">Rhodanese domain-containing protein</fullName>
    </recommendedName>
</protein>
<gene>
    <name evidence="2" type="ORF">SAMN06265348_11759</name>
</gene>
<proteinExistence type="predicted"/>
<keyword evidence="1" id="KW-0732">Signal</keyword>
<feature type="signal peptide" evidence="1">
    <location>
        <begin position="1"/>
        <end position="25"/>
    </location>
</feature>
<evidence type="ECO:0000313" key="2">
    <source>
        <dbReference type="EMBL" id="SMO98668.1"/>
    </source>
</evidence>
<evidence type="ECO:0000256" key="1">
    <source>
        <dbReference type="SAM" id="SignalP"/>
    </source>
</evidence>
<dbReference type="Gene3D" id="3.40.250.10">
    <property type="entry name" value="Rhodanese-like domain"/>
    <property type="match status" value="1"/>
</dbReference>
<organism evidence="2 3">
    <name type="scientific">Pedobacter westerhofensis</name>
    <dbReference type="NCBI Taxonomy" id="425512"/>
    <lineage>
        <taxon>Bacteria</taxon>
        <taxon>Pseudomonadati</taxon>
        <taxon>Bacteroidota</taxon>
        <taxon>Sphingobacteriia</taxon>
        <taxon>Sphingobacteriales</taxon>
        <taxon>Sphingobacteriaceae</taxon>
        <taxon>Pedobacter</taxon>
    </lineage>
</organism>
<evidence type="ECO:0008006" key="4">
    <source>
        <dbReference type="Google" id="ProtNLM"/>
    </source>
</evidence>
<dbReference type="InterPro" id="IPR036873">
    <property type="entry name" value="Rhodanese-like_dom_sf"/>
</dbReference>
<dbReference type="Proteomes" id="UP000320300">
    <property type="component" value="Unassembled WGS sequence"/>
</dbReference>
<keyword evidence="3" id="KW-1185">Reference proteome</keyword>
<sequence length="148" mass="16449">MKDLIKLLFCLTLCVLTTFKAKAQATPKLQMNPWKQDQLIEPQVLAGLIESKKKITIYNIGVVENIKGAIKMGAASDSANIVKLKSALLKVPKNQQIVIYCGCCPMGKCPNIRPAFQLLSDMNFSNINVLDLHTNIKTDWIDKGYPVD</sequence>
<evidence type="ECO:0000313" key="3">
    <source>
        <dbReference type="Proteomes" id="UP000320300"/>
    </source>
</evidence>
<dbReference type="OrthoDB" id="760650at2"/>
<dbReference type="EMBL" id="FXTN01000017">
    <property type="protein sequence ID" value="SMO98668.1"/>
    <property type="molecule type" value="Genomic_DNA"/>
</dbReference>
<reference evidence="2 3" key="1">
    <citation type="submission" date="2017-05" db="EMBL/GenBank/DDBJ databases">
        <authorList>
            <person name="Varghese N."/>
            <person name="Submissions S."/>
        </authorList>
    </citation>
    <scope>NUCLEOTIDE SEQUENCE [LARGE SCALE GENOMIC DNA]</scope>
    <source>
        <strain evidence="2 3">DSM 19036</strain>
    </source>
</reference>
<name>A0A521FR50_9SPHI</name>